<accession>A0ABR2X749</accession>
<evidence type="ECO:0000256" key="1">
    <source>
        <dbReference type="SAM" id="SignalP"/>
    </source>
</evidence>
<organism evidence="2 3">
    <name type="scientific">Seiridium cardinale</name>
    <dbReference type="NCBI Taxonomy" id="138064"/>
    <lineage>
        <taxon>Eukaryota</taxon>
        <taxon>Fungi</taxon>
        <taxon>Dikarya</taxon>
        <taxon>Ascomycota</taxon>
        <taxon>Pezizomycotina</taxon>
        <taxon>Sordariomycetes</taxon>
        <taxon>Xylariomycetidae</taxon>
        <taxon>Amphisphaeriales</taxon>
        <taxon>Sporocadaceae</taxon>
        <taxon>Seiridium</taxon>
    </lineage>
</organism>
<proteinExistence type="predicted"/>
<feature type="chain" id="PRO_5046655729" evidence="1">
    <location>
        <begin position="21"/>
        <end position="67"/>
    </location>
</feature>
<sequence>MIIMFFIAAFMASFVNLTCATSIPLASALGNLTWRGTINEHGPVVTFTGTDMQDIQRKIAEKMPGFT</sequence>
<keyword evidence="1" id="KW-0732">Signal</keyword>
<dbReference type="Proteomes" id="UP001465668">
    <property type="component" value="Unassembled WGS sequence"/>
</dbReference>
<gene>
    <name evidence="2" type="ORF">SCAR479_13718</name>
</gene>
<protein>
    <submittedName>
        <fullName evidence="2">Uncharacterized protein</fullName>
    </submittedName>
</protein>
<comment type="caution">
    <text evidence="2">The sequence shown here is derived from an EMBL/GenBank/DDBJ whole genome shotgun (WGS) entry which is preliminary data.</text>
</comment>
<reference evidence="2 3" key="1">
    <citation type="submission" date="2024-02" db="EMBL/GenBank/DDBJ databases">
        <title>First draft genome assembly of two strains of Seiridium cardinale.</title>
        <authorList>
            <person name="Emiliani G."/>
            <person name="Scali E."/>
        </authorList>
    </citation>
    <scope>NUCLEOTIDE SEQUENCE [LARGE SCALE GENOMIC DNA]</scope>
    <source>
        <strain evidence="2 3">BM-138-000479</strain>
    </source>
</reference>
<evidence type="ECO:0000313" key="2">
    <source>
        <dbReference type="EMBL" id="KAK9769599.1"/>
    </source>
</evidence>
<feature type="signal peptide" evidence="1">
    <location>
        <begin position="1"/>
        <end position="20"/>
    </location>
</feature>
<dbReference type="EMBL" id="JARVKM010000117">
    <property type="protein sequence ID" value="KAK9769599.1"/>
    <property type="molecule type" value="Genomic_DNA"/>
</dbReference>
<evidence type="ECO:0000313" key="3">
    <source>
        <dbReference type="Proteomes" id="UP001465668"/>
    </source>
</evidence>
<keyword evidence="3" id="KW-1185">Reference proteome</keyword>
<name>A0ABR2X749_9PEZI</name>